<accession>A0A9N7Y7M6</accession>
<evidence type="ECO:0000256" key="1">
    <source>
        <dbReference type="SAM" id="MobiDB-lite"/>
    </source>
</evidence>
<dbReference type="EMBL" id="CADEAL010000170">
    <property type="protein sequence ID" value="CAB1415726.1"/>
    <property type="molecule type" value="Genomic_DNA"/>
</dbReference>
<name>A0A9N7Y7M6_PLEPL</name>
<evidence type="ECO:0000313" key="3">
    <source>
        <dbReference type="Proteomes" id="UP001153269"/>
    </source>
</evidence>
<keyword evidence="3" id="KW-1185">Reference proteome</keyword>
<comment type="caution">
    <text evidence="2">The sequence shown here is derived from an EMBL/GenBank/DDBJ whole genome shotgun (WGS) entry which is preliminary data.</text>
</comment>
<sequence>MKTLLSSRDLTELQPKPLPNSYDNDYSGAYNQREPTDDLTQCRVASISIPVSLNGAEPLNEENTLQTPYIKGQFSQDPHQPTPMTTAGCRSFALRRTETFLRNTMTLDHLNAVVVLSLEEKVVRDIPDFNGKVTERCTDREESRHLSQ</sequence>
<gene>
    <name evidence="2" type="ORF">PLEPLA_LOCUS3444</name>
</gene>
<dbReference type="Proteomes" id="UP001153269">
    <property type="component" value="Unassembled WGS sequence"/>
</dbReference>
<protein>
    <submittedName>
        <fullName evidence="2">Uncharacterized protein</fullName>
    </submittedName>
</protein>
<organism evidence="2 3">
    <name type="scientific">Pleuronectes platessa</name>
    <name type="common">European plaice</name>
    <dbReference type="NCBI Taxonomy" id="8262"/>
    <lineage>
        <taxon>Eukaryota</taxon>
        <taxon>Metazoa</taxon>
        <taxon>Chordata</taxon>
        <taxon>Craniata</taxon>
        <taxon>Vertebrata</taxon>
        <taxon>Euteleostomi</taxon>
        <taxon>Actinopterygii</taxon>
        <taxon>Neopterygii</taxon>
        <taxon>Teleostei</taxon>
        <taxon>Neoteleostei</taxon>
        <taxon>Acanthomorphata</taxon>
        <taxon>Carangaria</taxon>
        <taxon>Pleuronectiformes</taxon>
        <taxon>Pleuronectoidei</taxon>
        <taxon>Pleuronectidae</taxon>
        <taxon>Pleuronectes</taxon>
    </lineage>
</organism>
<feature type="region of interest" description="Disordered" evidence="1">
    <location>
        <begin position="1"/>
        <end position="35"/>
    </location>
</feature>
<dbReference type="AlphaFoldDB" id="A0A9N7Y7M6"/>
<proteinExistence type="predicted"/>
<reference evidence="2" key="1">
    <citation type="submission" date="2020-03" db="EMBL/GenBank/DDBJ databases">
        <authorList>
            <person name="Weist P."/>
        </authorList>
    </citation>
    <scope>NUCLEOTIDE SEQUENCE</scope>
</reference>
<evidence type="ECO:0000313" key="2">
    <source>
        <dbReference type="EMBL" id="CAB1415726.1"/>
    </source>
</evidence>